<comment type="function">
    <text evidence="3">PPIases accelerate the folding of proteins. It catalyzes the cis-trans isomerization of proline imidic peptide bonds in oligopeptides.</text>
</comment>
<sequence length="286" mass="31055">MGKAKRTTGTTKVGEHLWGVLRSIFLLGLAGGSVFLLAKTSPDSNGKSIGASLRQRQVKEGNDDKGRTFKLNLANLKDGSAGEVVIQTHPEWAPLGAAHFHSLMDQGFYKDTKFFRVVPNFMVQWGISGDPKKTRGTNKPIRDDPVEVSNKRGSISFATAGPNTRTTQLFVNTRKNGNAFLDNQGFSPFAEVISGMEYVGKSLSSTWKKSPTSPSHANNLQYLNVSISAALDTADAIQDVYGEDPSQGNIEVEGNKYLDKHYPKLSYIADIAALEQADGTEKDGNN</sequence>
<feature type="domain" description="PPIase cyclophilin-type" evidence="6">
    <location>
        <begin position="81"/>
        <end position="201"/>
    </location>
</feature>
<dbReference type="GO" id="GO:0071013">
    <property type="term" value="C:catalytic step 2 spliceosome"/>
    <property type="evidence" value="ECO:0007669"/>
    <property type="project" value="TreeGrafter"/>
</dbReference>
<evidence type="ECO:0000256" key="2">
    <source>
        <dbReference type="ARBA" id="ARBA00023242"/>
    </source>
</evidence>
<dbReference type="InterPro" id="IPR029000">
    <property type="entry name" value="Cyclophilin-like_dom_sf"/>
</dbReference>
<evidence type="ECO:0000256" key="3">
    <source>
        <dbReference type="RuleBase" id="RU363019"/>
    </source>
</evidence>
<dbReference type="PRINTS" id="PR00153">
    <property type="entry name" value="CSAPPISMRASE"/>
</dbReference>
<organism evidence="7 8">
    <name type="scientific">Seminavis robusta</name>
    <dbReference type="NCBI Taxonomy" id="568900"/>
    <lineage>
        <taxon>Eukaryota</taxon>
        <taxon>Sar</taxon>
        <taxon>Stramenopiles</taxon>
        <taxon>Ochrophyta</taxon>
        <taxon>Bacillariophyta</taxon>
        <taxon>Bacillariophyceae</taxon>
        <taxon>Bacillariophycidae</taxon>
        <taxon>Naviculales</taxon>
        <taxon>Naviculaceae</taxon>
        <taxon>Seminavis</taxon>
    </lineage>
</organism>
<protein>
    <recommendedName>
        <fullName evidence="3">Peptidyl-prolyl cis-trans isomerase</fullName>
        <shortName evidence="3">PPIase</shortName>
        <ecNumber evidence="3">5.2.1.8</ecNumber>
    </recommendedName>
</protein>
<reference evidence="7" key="1">
    <citation type="submission" date="2020-06" db="EMBL/GenBank/DDBJ databases">
        <authorList>
            <consortium name="Plant Systems Biology data submission"/>
        </authorList>
    </citation>
    <scope>NUCLEOTIDE SEQUENCE</scope>
    <source>
        <strain evidence="7">D6</strain>
    </source>
</reference>
<feature type="region of interest" description="Disordered" evidence="4">
    <location>
        <begin position="44"/>
        <end position="65"/>
    </location>
</feature>
<feature type="transmembrane region" description="Helical" evidence="5">
    <location>
        <begin position="20"/>
        <end position="38"/>
    </location>
</feature>
<accession>A0A9N8HZN5</accession>
<dbReference type="InterPro" id="IPR002130">
    <property type="entry name" value="Cyclophilin-type_PPIase_dom"/>
</dbReference>
<dbReference type="SUPFAM" id="SSF50891">
    <property type="entry name" value="Cyclophilin-like"/>
    <property type="match status" value="1"/>
</dbReference>
<evidence type="ECO:0000313" key="8">
    <source>
        <dbReference type="Proteomes" id="UP001153069"/>
    </source>
</evidence>
<evidence type="ECO:0000259" key="6">
    <source>
        <dbReference type="PROSITE" id="PS50072"/>
    </source>
</evidence>
<keyword evidence="2" id="KW-0539">Nucleus</keyword>
<dbReference type="OrthoDB" id="423037at2759"/>
<dbReference type="GO" id="GO:0003755">
    <property type="term" value="F:peptidyl-prolyl cis-trans isomerase activity"/>
    <property type="evidence" value="ECO:0007669"/>
    <property type="project" value="UniProtKB-UniRule"/>
</dbReference>
<dbReference type="EC" id="5.2.1.8" evidence="3"/>
<comment type="catalytic activity">
    <reaction evidence="3">
        <text>[protein]-peptidylproline (omega=180) = [protein]-peptidylproline (omega=0)</text>
        <dbReference type="Rhea" id="RHEA:16237"/>
        <dbReference type="Rhea" id="RHEA-COMP:10747"/>
        <dbReference type="Rhea" id="RHEA-COMP:10748"/>
        <dbReference type="ChEBI" id="CHEBI:83833"/>
        <dbReference type="ChEBI" id="CHEBI:83834"/>
        <dbReference type="EC" id="5.2.1.8"/>
    </reaction>
</comment>
<keyword evidence="3" id="KW-0697">Rotamase</keyword>
<keyword evidence="3 7" id="KW-0413">Isomerase</keyword>
<keyword evidence="5" id="KW-1133">Transmembrane helix</keyword>
<evidence type="ECO:0000256" key="5">
    <source>
        <dbReference type="SAM" id="Phobius"/>
    </source>
</evidence>
<dbReference type="Proteomes" id="UP001153069">
    <property type="component" value="Unassembled WGS sequence"/>
</dbReference>
<keyword evidence="8" id="KW-1185">Reference proteome</keyword>
<dbReference type="Pfam" id="PF00160">
    <property type="entry name" value="Pro_isomerase"/>
    <property type="match status" value="1"/>
</dbReference>
<name>A0A9N8HZN5_9STRA</name>
<comment type="subcellular location">
    <subcellularLocation>
        <location evidence="1">Nucleus</location>
    </subcellularLocation>
</comment>
<dbReference type="Gene3D" id="2.40.100.10">
    <property type="entry name" value="Cyclophilin-like"/>
    <property type="match status" value="1"/>
</dbReference>
<dbReference type="EMBL" id="CAICTM010003019">
    <property type="protein sequence ID" value="CAB9530740.1"/>
    <property type="molecule type" value="Genomic_DNA"/>
</dbReference>
<proteinExistence type="inferred from homology"/>
<keyword evidence="5" id="KW-0812">Transmembrane</keyword>
<evidence type="ECO:0000256" key="1">
    <source>
        <dbReference type="ARBA" id="ARBA00004123"/>
    </source>
</evidence>
<dbReference type="InterPro" id="IPR044666">
    <property type="entry name" value="Cyclophilin_A-like"/>
</dbReference>
<dbReference type="PANTHER" id="PTHR45625:SF6">
    <property type="entry name" value="SPLICEOSOME-ASSOCIATED PROTEIN CWC27 HOMOLOG"/>
    <property type="match status" value="1"/>
</dbReference>
<dbReference type="PROSITE" id="PS50072">
    <property type="entry name" value="CSA_PPIASE_2"/>
    <property type="match status" value="1"/>
</dbReference>
<comment type="similarity">
    <text evidence="3">Belongs to the cyclophilin-type PPIase family.</text>
</comment>
<gene>
    <name evidence="7" type="ORF">SEMRO_3021_G342240.1</name>
</gene>
<dbReference type="AlphaFoldDB" id="A0A9N8HZN5"/>
<keyword evidence="5" id="KW-0472">Membrane</keyword>
<evidence type="ECO:0000256" key="4">
    <source>
        <dbReference type="SAM" id="MobiDB-lite"/>
    </source>
</evidence>
<evidence type="ECO:0000313" key="7">
    <source>
        <dbReference type="EMBL" id="CAB9530740.1"/>
    </source>
</evidence>
<dbReference type="PANTHER" id="PTHR45625">
    <property type="entry name" value="PEPTIDYL-PROLYL CIS-TRANS ISOMERASE-RELATED"/>
    <property type="match status" value="1"/>
</dbReference>
<comment type="caution">
    <text evidence="7">The sequence shown here is derived from an EMBL/GenBank/DDBJ whole genome shotgun (WGS) entry which is preliminary data.</text>
</comment>